<reference evidence="4 5" key="3">
    <citation type="submission" date="2019-03" db="EMBL/GenBank/DDBJ databases">
        <title>An improved genome assembly of the fluke Schistosoma japonicum.</title>
        <authorList>
            <person name="Hu W."/>
            <person name="Luo F."/>
            <person name="Yin M."/>
            <person name="Mo X."/>
            <person name="Sun C."/>
            <person name="Wu Q."/>
            <person name="Zhu B."/>
            <person name="Xiang M."/>
            <person name="Wang J."/>
            <person name="Wang Y."/>
            <person name="Zhang T."/>
            <person name="Xu B."/>
            <person name="Zheng H."/>
            <person name="Feng Z."/>
        </authorList>
    </citation>
    <scope>NUCLEOTIDE SEQUENCE [LARGE SCALE GENOMIC DNA]</scope>
    <source>
        <strain evidence="4">HuSjv2</strain>
        <tissue evidence="4">Worms</tissue>
    </source>
</reference>
<evidence type="ECO:0000313" key="5">
    <source>
        <dbReference type="Proteomes" id="UP000311919"/>
    </source>
</evidence>
<protein>
    <submittedName>
        <fullName evidence="3">SJCHGC05437 protein</fullName>
    </submittedName>
    <submittedName>
        <fullName evidence="4">Ubiquinol-cytochrome-c reductase complex assembly factor 1</fullName>
    </submittedName>
</protein>
<reference evidence="3" key="1">
    <citation type="submission" date="2004-11" db="EMBL/GenBank/DDBJ databases">
        <title>The full-length cDNA sequences of Schistosoma japonicum genes.</title>
        <authorList>
            <person name="Han Z."/>
        </authorList>
    </citation>
    <scope>NUCLEOTIDE SEQUENCE</scope>
</reference>
<gene>
    <name evidence="4" type="ORF">EWB00_010443</name>
</gene>
<dbReference type="GO" id="GO:0005739">
    <property type="term" value="C:mitochondrion"/>
    <property type="evidence" value="ECO:0007669"/>
    <property type="project" value="TreeGrafter"/>
</dbReference>
<feature type="domain" description="Ubiquinol-cytochrome c chaperone" evidence="2">
    <location>
        <begin position="78"/>
        <end position="215"/>
    </location>
</feature>
<keyword evidence="5" id="KW-1185">Reference proteome</keyword>
<name>Q5DH35_SCHJA</name>
<dbReference type="InterPro" id="IPR021150">
    <property type="entry name" value="Ubiq_cyt_c_chap"/>
</dbReference>
<dbReference type="Pfam" id="PF03981">
    <property type="entry name" value="Ubiq_cyt_C_chap"/>
    <property type="match status" value="1"/>
</dbReference>
<dbReference type="PANTHER" id="PTHR12184:SF1">
    <property type="entry name" value="UBIQUINOL-CYTOCHROME-C REDUCTASE COMPLEX ASSEMBLY FACTOR 1"/>
    <property type="match status" value="1"/>
</dbReference>
<dbReference type="EMBL" id="AY813139">
    <property type="protein sequence ID" value="AAW24871.1"/>
    <property type="molecule type" value="mRNA"/>
</dbReference>
<proteinExistence type="evidence at transcript level"/>
<comment type="similarity">
    <text evidence="1">Belongs to the CBP3 family.</text>
</comment>
<organism evidence="3">
    <name type="scientific">Schistosoma japonicum</name>
    <name type="common">Blood fluke</name>
    <dbReference type="NCBI Taxonomy" id="6182"/>
    <lineage>
        <taxon>Eukaryota</taxon>
        <taxon>Metazoa</taxon>
        <taxon>Spiralia</taxon>
        <taxon>Lophotrochozoa</taxon>
        <taxon>Platyhelminthes</taxon>
        <taxon>Trematoda</taxon>
        <taxon>Digenea</taxon>
        <taxon>Strigeidida</taxon>
        <taxon>Schistosomatoidea</taxon>
        <taxon>Schistosomatidae</taxon>
        <taxon>Schistosoma</taxon>
    </lineage>
</organism>
<dbReference type="InterPro" id="IPR007129">
    <property type="entry name" value="Ubiqinol_cyt_c_chaperone_CPB3"/>
</dbReference>
<dbReference type="PANTHER" id="PTHR12184">
    <property type="entry name" value="UBIQUINOL-CYTOCHROME C REDUCTASE COMPLEX ASSEMBLY FACTOR 1 FAMILY MEMBER"/>
    <property type="match status" value="1"/>
</dbReference>
<evidence type="ECO:0000313" key="3">
    <source>
        <dbReference type="EMBL" id="AAW24871.1"/>
    </source>
</evidence>
<reference evidence="3" key="2">
    <citation type="journal article" date="2006" name="PLoS Pathog.">
        <title>New perspectives on host-parasite interplay by comparative transcriptomic and proteomic analyses of Schistosoma japonicum.</title>
        <authorList>
            <person name="Liu F."/>
            <person name="Lu J."/>
            <person name="Hu W."/>
            <person name="Wang S.Y."/>
            <person name="Cui S.J."/>
            <person name="Chi M."/>
            <person name="Yan Q."/>
            <person name="Wang X.R."/>
            <person name="Song H.D."/>
            <person name="Xu X.N."/>
            <person name="Wang J.J."/>
            <person name="Zhang X.L."/>
            <person name="Zhang X."/>
            <person name="Wang Z.Q."/>
            <person name="Xue C.L."/>
            <person name="Brindley P.J."/>
            <person name="McManus D.P."/>
            <person name="Yang P.Y."/>
            <person name="Feng Z."/>
            <person name="Chen Z."/>
            <person name="Han Z.G."/>
        </authorList>
    </citation>
    <scope>NUCLEOTIDE SEQUENCE</scope>
</reference>
<dbReference type="STRING" id="6182.Q5DH35"/>
<dbReference type="OrthoDB" id="4007at2759"/>
<evidence type="ECO:0000259" key="2">
    <source>
        <dbReference type="Pfam" id="PF03981"/>
    </source>
</evidence>
<dbReference type="EMBL" id="SKCS01000008">
    <property type="protein sequence ID" value="TNN21275.1"/>
    <property type="molecule type" value="Genomic_DNA"/>
</dbReference>
<evidence type="ECO:0000313" key="4">
    <source>
        <dbReference type="EMBL" id="TNN21275.1"/>
    </source>
</evidence>
<evidence type="ECO:0000256" key="1">
    <source>
        <dbReference type="ARBA" id="ARBA00006407"/>
    </source>
</evidence>
<accession>Q5DH35</accession>
<dbReference type="Proteomes" id="UP000311919">
    <property type="component" value="Unassembled WGS sequence"/>
</dbReference>
<dbReference type="GO" id="GO:0034551">
    <property type="term" value="P:mitochondrial respiratory chain complex III assembly"/>
    <property type="evidence" value="ECO:0007669"/>
    <property type="project" value="TreeGrafter"/>
</dbReference>
<dbReference type="AlphaFoldDB" id="Q5DH35"/>
<sequence>MNLQMLRISNLWRNVIPLSTRFSHSYKSNFIQPKILEKAKYSLGLSGDLRYPTTVLRMSGEKLFIVCAEYPVFEDFVQHLKLPDTFQTWFSLTVLHIWMCFVRLRREGEEGYLMKKWMDKALWADMPRRMRAFKILLKSSSQIKVFRTQYYGSMFAYDEALLSYSDSHFAAALWSNMWFSSPTATFQEIELLIKYVRKQLEHLDKTSSTVILRSGAPAFLPLMKDEIDIPFAQNRIKYCLTFPEHLK</sequence>